<protein>
    <submittedName>
        <fullName evidence="1">Uncharacterized protein</fullName>
    </submittedName>
</protein>
<dbReference type="SUPFAM" id="SSF47413">
    <property type="entry name" value="lambda repressor-like DNA-binding domains"/>
    <property type="match status" value="1"/>
</dbReference>
<reference evidence="1" key="1">
    <citation type="journal article" date="2014" name="Front. Microbiol.">
        <title>High frequency of phylogenetically diverse reductive dehalogenase-homologous genes in deep subseafloor sedimentary metagenomes.</title>
        <authorList>
            <person name="Kawai M."/>
            <person name="Futagami T."/>
            <person name="Toyoda A."/>
            <person name="Takaki Y."/>
            <person name="Nishi S."/>
            <person name="Hori S."/>
            <person name="Arai W."/>
            <person name="Tsubouchi T."/>
            <person name="Morono Y."/>
            <person name="Uchiyama I."/>
            <person name="Ito T."/>
            <person name="Fujiyama A."/>
            <person name="Inagaki F."/>
            <person name="Takami H."/>
        </authorList>
    </citation>
    <scope>NUCLEOTIDE SEQUENCE</scope>
    <source>
        <strain evidence="1">Expedition CK06-06</strain>
    </source>
</reference>
<evidence type="ECO:0000313" key="1">
    <source>
        <dbReference type="EMBL" id="GAH84578.1"/>
    </source>
</evidence>
<dbReference type="AlphaFoldDB" id="X1KRG1"/>
<sequence>VDARKEHGINGDAMAQAVGISRGRLRDIEN</sequence>
<feature type="non-terminal residue" evidence="1">
    <location>
        <position position="1"/>
    </location>
</feature>
<gene>
    <name evidence="1" type="ORF">S03H2_61576</name>
</gene>
<dbReference type="EMBL" id="BARU01039749">
    <property type="protein sequence ID" value="GAH84578.1"/>
    <property type="molecule type" value="Genomic_DNA"/>
</dbReference>
<dbReference type="InterPro" id="IPR010982">
    <property type="entry name" value="Lambda_DNA-bd_dom_sf"/>
</dbReference>
<name>X1KRG1_9ZZZZ</name>
<accession>X1KRG1</accession>
<comment type="caution">
    <text evidence="1">The sequence shown here is derived from an EMBL/GenBank/DDBJ whole genome shotgun (WGS) entry which is preliminary data.</text>
</comment>
<proteinExistence type="predicted"/>
<dbReference type="GO" id="GO:0003677">
    <property type="term" value="F:DNA binding"/>
    <property type="evidence" value="ECO:0007669"/>
    <property type="project" value="InterPro"/>
</dbReference>
<organism evidence="1">
    <name type="scientific">marine sediment metagenome</name>
    <dbReference type="NCBI Taxonomy" id="412755"/>
    <lineage>
        <taxon>unclassified sequences</taxon>
        <taxon>metagenomes</taxon>
        <taxon>ecological metagenomes</taxon>
    </lineage>
</organism>